<evidence type="ECO:0000256" key="1">
    <source>
        <dbReference type="SAM" id="MobiDB-lite"/>
    </source>
</evidence>
<evidence type="ECO:0008006" key="4">
    <source>
        <dbReference type="Google" id="ProtNLM"/>
    </source>
</evidence>
<reference evidence="2" key="1">
    <citation type="journal article" date="2022" name="Plant J.">
        <title>Strategies of tolerance reflected in two North American maple genomes.</title>
        <authorList>
            <person name="McEvoy S.L."/>
            <person name="Sezen U.U."/>
            <person name="Trouern-Trend A."/>
            <person name="McMahon S.M."/>
            <person name="Schaberg P.G."/>
            <person name="Yang J."/>
            <person name="Wegrzyn J.L."/>
            <person name="Swenson N.G."/>
        </authorList>
    </citation>
    <scope>NUCLEOTIDE SEQUENCE</scope>
    <source>
        <strain evidence="2">NS2018</strain>
    </source>
</reference>
<proteinExistence type="predicted"/>
<dbReference type="AlphaFoldDB" id="A0AA39RX58"/>
<feature type="compositionally biased region" description="Acidic residues" evidence="1">
    <location>
        <begin position="63"/>
        <end position="74"/>
    </location>
</feature>
<organism evidence="2 3">
    <name type="scientific">Acer saccharum</name>
    <name type="common">Sugar maple</name>
    <dbReference type="NCBI Taxonomy" id="4024"/>
    <lineage>
        <taxon>Eukaryota</taxon>
        <taxon>Viridiplantae</taxon>
        <taxon>Streptophyta</taxon>
        <taxon>Embryophyta</taxon>
        <taxon>Tracheophyta</taxon>
        <taxon>Spermatophyta</taxon>
        <taxon>Magnoliopsida</taxon>
        <taxon>eudicotyledons</taxon>
        <taxon>Gunneridae</taxon>
        <taxon>Pentapetalae</taxon>
        <taxon>rosids</taxon>
        <taxon>malvids</taxon>
        <taxon>Sapindales</taxon>
        <taxon>Sapindaceae</taxon>
        <taxon>Hippocastanoideae</taxon>
        <taxon>Acereae</taxon>
        <taxon>Acer</taxon>
    </lineage>
</organism>
<dbReference type="Proteomes" id="UP001168877">
    <property type="component" value="Unassembled WGS sequence"/>
</dbReference>
<evidence type="ECO:0000313" key="3">
    <source>
        <dbReference type="Proteomes" id="UP001168877"/>
    </source>
</evidence>
<evidence type="ECO:0000313" key="2">
    <source>
        <dbReference type="EMBL" id="KAK0581648.1"/>
    </source>
</evidence>
<sequence>MKRINRCHELFGCVRGRNVLSVVASLFISGEFEGTPKRILPIKLPNQQPSTSSTKKKNSKVESEEEEDDEEELESSFNTKGKKSFKVDVKMNMPTYDGAGDAKKLGNWIGQLETYFTIHGYTSTQKLSFARLKLSSHPLTCWNAYLKHNVVLKLTWRKFKELIKKQFYPIGYEEERWFQ</sequence>
<dbReference type="EMBL" id="JAUESC010000384">
    <property type="protein sequence ID" value="KAK0581648.1"/>
    <property type="molecule type" value="Genomic_DNA"/>
</dbReference>
<feature type="region of interest" description="Disordered" evidence="1">
    <location>
        <begin position="39"/>
        <end position="78"/>
    </location>
</feature>
<comment type="caution">
    <text evidence="2">The sequence shown here is derived from an EMBL/GenBank/DDBJ whole genome shotgun (WGS) entry which is preliminary data.</text>
</comment>
<keyword evidence="3" id="KW-1185">Reference proteome</keyword>
<accession>A0AA39RX58</accession>
<gene>
    <name evidence="2" type="ORF">LWI29_016413</name>
</gene>
<protein>
    <recommendedName>
        <fullName evidence="4">Retrotransposon gag domain-containing protein</fullName>
    </recommendedName>
</protein>
<reference evidence="2" key="2">
    <citation type="submission" date="2023-06" db="EMBL/GenBank/DDBJ databases">
        <authorList>
            <person name="Swenson N.G."/>
            <person name="Wegrzyn J.L."/>
            <person name="Mcevoy S.L."/>
        </authorList>
    </citation>
    <scope>NUCLEOTIDE SEQUENCE</scope>
    <source>
        <strain evidence="2">NS2018</strain>
        <tissue evidence="2">Leaf</tissue>
    </source>
</reference>
<name>A0AA39RX58_ACESA</name>